<sequence>MITVAATQPGESPGSEAWTSDPQFDDPRGGPLRARNDVQLARRHGRWNGVVNGFGLAPADVEQLLSFLPAVDGCLDKLQASR</sequence>
<organism evidence="2 3">
    <name type="scientific">Sorangium cellulosum</name>
    <name type="common">Polyangium cellulosum</name>
    <dbReference type="NCBI Taxonomy" id="56"/>
    <lineage>
        <taxon>Bacteria</taxon>
        <taxon>Pseudomonadati</taxon>
        <taxon>Myxococcota</taxon>
        <taxon>Polyangia</taxon>
        <taxon>Polyangiales</taxon>
        <taxon>Polyangiaceae</taxon>
        <taxon>Sorangium</taxon>
    </lineage>
</organism>
<name>A0A150SDG6_SORCE</name>
<dbReference type="AlphaFoldDB" id="A0A150SDG6"/>
<feature type="compositionally biased region" description="Polar residues" evidence="1">
    <location>
        <begin position="1"/>
        <end position="10"/>
    </location>
</feature>
<dbReference type="EMBL" id="JEMC01002123">
    <property type="protein sequence ID" value="KYF90505.1"/>
    <property type="molecule type" value="Genomic_DNA"/>
</dbReference>
<gene>
    <name evidence="2" type="ORF">BE18_11505</name>
</gene>
<evidence type="ECO:0000313" key="2">
    <source>
        <dbReference type="EMBL" id="KYF90505.1"/>
    </source>
</evidence>
<evidence type="ECO:0000256" key="1">
    <source>
        <dbReference type="SAM" id="MobiDB-lite"/>
    </source>
</evidence>
<dbReference type="Proteomes" id="UP000075515">
    <property type="component" value="Unassembled WGS sequence"/>
</dbReference>
<accession>A0A150SDG6</accession>
<reference evidence="2 3" key="1">
    <citation type="submission" date="2014-02" db="EMBL/GenBank/DDBJ databases">
        <title>The small core and large imbalanced accessory genome model reveals a collaborative survival strategy of Sorangium cellulosum strains in nature.</title>
        <authorList>
            <person name="Han K."/>
            <person name="Peng R."/>
            <person name="Blom J."/>
            <person name="Li Y.-Z."/>
        </authorList>
    </citation>
    <scope>NUCLEOTIDE SEQUENCE [LARGE SCALE GENOMIC DNA]</scope>
    <source>
        <strain evidence="2 3">So0149</strain>
    </source>
</reference>
<evidence type="ECO:0000313" key="3">
    <source>
        <dbReference type="Proteomes" id="UP000075515"/>
    </source>
</evidence>
<proteinExistence type="predicted"/>
<protein>
    <submittedName>
        <fullName evidence="2">Uncharacterized protein</fullName>
    </submittedName>
</protein>
<feature type="region of interest" description="Disordered" evidence="1">
    <location>
        <begin position="1"/>
        <end position="33"/>
    </location>
</feature>
<comment type="caution">
    <text evidence="2">The sequence shown here is derived from an EMBL/GenBank/DDBJ whole genome shotgun (WGS) entry which is preliminary data.</text>
</comment>